<protein>
    <submittedName>
        <fullName evidence="1">Uncharacterized protein</fullName>
    </submittedName>
</protein>
<organism evidence="1">
    <name type="scientific">bioreactor metagenome</name>
    <dbReference type="NCBI Taxonomy" id="1076179"/>
    <lineage>
        <taxon>unclassified sequences</taxon>
        <taxon>metagenomes</taxon>
        <taxon>ecological metagenomes</taxon>
    </lineage>
</organism>
<dbReference type="EMBL" id="VSSQ01028438">
    <property type="protein sequence ID" value="MPM78165.1"/>
    <property type="molecule type" value="Genomic_DNA"/>
</dbReference>
<accession>A0A645CMN7</accession>
<comment type="caution">
    <text evidence="1">The sequence shown here is derived from an EMBL/GenBank/DDBJ whole genome shotgun (WGS) entry which is preliminary data.</text>
</comment>
<gene>
    <name evidence="1" type="ORF">SDC9_125176</name>
</gene>
<reference evidence="1" key="1">
    <citation type="submission" date="2019-08" db="EMBL/GenBank/DDBJ databases">
        <authorList>
            <person name="Kucharzyk K."/>
            <person name="Murdoch R.W."/>
            <person name="Higgins S."/>
            <person name="Loffler F."/>
        </authorList>
    </citation>
    <scope>NUCLEOTIDE SEQUENCE</scope>
</reference>
<name>A0A645CMN7_9ZZZZ</name>
<proteinExistence type="predicted"/>
<sequence>MGREVIILAIQGQQLNITANRIDGVGHLSAHHWIFNTYLSAVKHSDGGIQLSFQRSQVILRLVIPQIHHHLLHA</sequence>
<dbReference type="AlphaFoldDB" id="A0A645CMN7"/>
<evidence type="ECO:0000313" key="1">
    <source>
        <dbReference type="EMBL" id="MPM78165.1"/>
    </source>
</evidence>